<name>X1N9K8_9ZZZZ</name>
<dbReference type="EMBL" id="BARV01029063">
    <property type="protein sequence ID" value="GAI40702.1"/>
    <property type="molecule type" value="Genomic_DNA"/>
</dbReference>
<reference evidence="1" key="1">
    <citation type="journal article" date="2014" name="Front. Microbiol.">
        <title>High frequency of phylogenetically diverse reductive dehalogenase-homologous genes in deep subseafloor sedimentary metagenomes.</title>
        <authorList>
            <person name="Kawai M."/>
            <person name="Futagami T."/>
            <person name="Toyoda A."/>
            <person name="Takaki Y."/>
            <person name="Nishi S."/>
            <person name="Hori S."/>
            <person name="Arai W."/>
            <person name="Tsubouchi T."/>
            <person name="Morono Y."/>
            <person name="Uchiyama I."/>
            <person name="Ito T."/>
            <person name="Fujiyama A."/>
            <person name="Inagaki F."/>
            <person name="Takami H."/>
        </authorList>
    </citation>
    <scope>NUCLEOTIDE SEQUENCE</scope>
    <source>
        <strain evidence="1">Expedition CK06-06</strain>
    </source>
</reference>
<sequence>LVSFLPFPERSWGQNLPYPGKDDEEKIANKAKPDDFSCPAIAIDLGEDIAEDIAQREHEYGGRQNNKTEAYYFYGNYVGGNQAGDEDGGNNYQSV</sequence>
<dbReference type="AlphaFoldDB" id="X1N9K8"/>
<protein>
    <submittedName>
        <fullName evidence="1">Uncharacterized protein</fullName>
    </submittedName>
</protein>
<feature type="non-terminal residue" evidence="1">
    <location>
        <position position="1"/>
    </location>
</feature>
<evidence type="ECO:0000313" key="1">
    <source>
        <dbReference type="EMBL" id="GAI40702.1"/>
    </source>
</evidence>
<proteinExistence type="predicted"/>
<accession>X1N9K8</accession>
<organism evidence="1">
    <name type="scientific">marine sediment metagenome</name>
    <dbReference type="NCBI Taxonomy" id="412755"/>
    <lineage>
        <taxon>unclassified sequences</taxon>
        <taxon>metagenomes</taxon>
        <taxon>ecological metagenomes</taxon>
    </lineage>
</organism>
<gene>
    <name evidence="1" type="ORF">S06H3_46411</name>
</gene>
<comment type="caution">
    <text evidence="1">The sequence shown here is derived from an EMBL/GenBank/DDBJ whole genome shotgun (WGS) entry which is preliminary data.</text>
</comment>